<feature type="transmembrane region" description="Helical" evidence="5">
    <location>
        <begin position="59"/>
        <end position="90"/>
    </location>
</feature>
<evidence type="ECO:0000256" key="2">
    <source>
        <dbReference type="ARBA" id="ARBA00022692"/>
    </source>
</evidence>
<dbReference type="PANTHER" id="PTHR37306:SF1">
    <property type="entry name" value="COLICIN V PRODUCTION PROTEIN"/>
    <property type="match status" value="1"/>
</dbReference>
<keyword evidence="2 5" id="KW-0812">Transmembrane</keyword>
<keyword evidence="4 5" id="KW-0472">Membrane</keyword>
<feature type="transmembrane region" description="Helical" evidence="5">
    <location>
        <begin position="31"/>
        <end position="53"/>
    </location>
</feature>
<dbReference type="AlphaFoldDB" id="A0A1G2BU93"/>
<sequence length="156" mass="17022">MSTIDYVLLLILAYFVIQGLRHGFLATVGSLAGLALGAWAAGTFYASVAQWLIELFDVSIMVSIVSAFIGIFVGINIVISLLINFVTHIFKYVPLATLANRLLGAALGFLQGMLLVGLILWVINLFPFQSSFADNIEKSRIAELFQTSTRIVQPLL</sequence>
<evidence type="ECO:0008006" key="8">
    <source>
        <dbReference type="Google" id="ProtNLM"/>
    </source>
</evidence>
<feature type="transmembrane region" description="Helical" evidence="5">
    <location>
        <begin position="102"/>
        <end position="123"/>
    </location>
</feature>
<name>A0A1G2BU93_9BACT</name>
<keyword evidence="3 5" id="KW-1133">Transmembrane helix</keyword>
<protein>
    <recommendedName>
        <fullName evidence="8">Colicin V production protein</fullName>
    </recommendedName>
</protein>
<reference evidence="6 7" key="1">
    <citation type="journal article" date="2016" name="Nat. Commun.">
        <title>Thousands of microbial genomes shed light on interconnected biogeochemical processes in an aquifer system.</title>
        <authorList>
            <person name="Anantharaman K."/>
            <person name="Brown C.T."/>
            <person name="Hug L.A."/>
            <person name="Sharon I."/>
            <person name="Castelle C.J."/>
            <person name="Probst A.J."/>
            <person name="Thomas B.C."/>
            <person name="Singh A."/>
            <person name="Wilkins M.J."/>
            <person name="Karaoz U."/>
            <person name="Brodie E.L."/>
            <person name="Williams K.H."/>
            <person name="Hubbard S.S."/>
            <person name="Banfield J.F."/>
        </authorList>
    </citation>
    <scope>NUCLEOTIDE SEQUENCE [LARGE SCALE GENOMIC DNA]</scope>
</reference>
<feature type="non-terminal residue" evidence="6">
    <location>
        <position position="156"/>
    </location>
</feature>
<dbReference type="PANTHER" id="PTHR37306">
    <property type="entry name" value="COLICIN V PRODUCTION PROTEIN"/>
    <property type="match status" value="1"/>
</dbReference>
<evidence type="ECO:0000313" key="6">
    <source>
        <dbReference type="EMBL" id="OGY92486.1"/>
    </source>
</evidence>
<accession>A0A1G2BU93</accession>
<gene>
    <name evidence="6" type="ORF">A3B31_01225</name>
</gene>
<organism evidence="6 7">
    <name type="scientific">Candidatus Komeilibacteria bacterium RIFCSPLOWO2_01_FULL_53_11</name>
    <dbReference type="NCBI Taxonomy" id="1798552"/>
    <lineage>
        <taxon>Bacteria</taxon>
        <taxon>Candidatus Komeiliibacteriota</taxon>
    </lineage>
</organism>
<feature type="transmembrane region" description="Helical" evidence="5">
    <location>
        <begin position="6"/>
        <end position="24"/>
    </location>
</feature>
<dbReference type="InterPro" id="IPR003825">
    <property type="entry name" value="Colicin-V_CvpA"/>
</dbReference>
<proteinExistence type="predicted"/>
<comment type="caution">
    <text evidence="6">The sequence shown here is derived from an EMBL/GenBank/DDBJ whole genome shotgun (WGS) entry which is preliminary data.</text>
</comment>
<dbReference type="Proteomes" id="UP000177349">
    <property type="component" value="Unassembled WGS sequence"/>
</dbReference>
<evidence type="ECO:0000256" key="1">
    <source>
        <dbReference type="ARBA" id="ARBA00004141"/>
    </source>
</evidence>
<dbReference type="Pfam" id="PF02674">
    <property type="entry name" value="Colicin_V"/>
    <property type="match status" value="1"/>
</dbReference>
<dbReference type="GO" id="GO:0009403">
    <property type="term" value="P:toxin biosynthetic process"/>
    <property type="evidence" value="ECO:0007669"/>
    <property type="project" value="InterPro"/>
</dbReference>
<comment type="subcellular location">
    <subcellularLocation>
        <location evidence="1">Membrane</location>
        <topology evidence="1">Multi-pass membrane protein</topology>
    </subcellularLocation>
</comment>
<evidence type="ECO:0000256" key="4">
    <source>
        <dbReference type="ARBA" id="ARBA00023136"/>
    </source>
</evidence>
<evidence type="ECO:0000256" key="5">
    <source>
        <dbReference type="SAM" id="Phobius"/>
    </source>
</evidence>
<dbReference type="EMBL" id="MHKN01000016">
    <property type="protein sequence ID" value="OGY92486.1"/>
    <property type="molecule type" value="Genomic_DNA"/>
</dbReference>
<evidence type="ECO:0000256" key="3">
    <source>
        <dbReference type="ARBA" id="ARBA00022989"/>
    </source>
</evidence>
<evidence type="ECO:0000313" key="7">
    <source>
        <dbReference type="Proteomes" id="UP000177349"/>
    </source>
</evidence>
<dbReference type="GO" id="GO:0016020">
    <property type="term" value="C:membrane"/>
    <property type="evidence" value="ECO:0007669"/>
    <property type="project" value="UniProtKB-SubCell"/>
</dbReference>